<keyword evidence="2" id="KW-1185">Reference proteome</keyword>
<proteinExistence type="predicted"/>
<gene>
    <name evidence="3" type="primary">LOC110285864</name>
</gene>
<dbReference type="InterPro" id="IPR009003">
    <property type="entry name" value="Peptidase_S1_PA"/>
</dbReference>
<dbReference type="Proteomes" id="UP000515126">
    <property type="component" value="Chromosome 19"/>
</dbReference>
<dbReference type="Pfam" id="PF13365">
    <property type="entry name" value="Trypsin_2"/>
    <property type="match status" value="1"/>
</dbReference>
<dbReference type="PANTHER" id="PTHR14389:SF14">
    <property type="entry name" value="SERINE PROTEASE FAM111A"/>
    <property type="match status" value="1"/>
</dbReference>
<evidence type="ECO:0000313" key="3">
    <source>
        <dbReference type="RefSeq" id="XP_021007984.1"/>
    </source>
</evidence>
<dbReference type="AlphaFoldDB" id="A0A6P5P6F3"/>
<dbReference type="Gene3D" id="2.40.10.10">
    <property type="entry name" value="Trypsin-like serine proteases"/>
    <property type="match status" value="2"/>
</dbReference>
<dbReference type="RefSeq" id="XP_021007984.1">
    <property type="nucleotide sequence ID" value="XM_021152325.2"/>
</dbReference>
<dbReference type="GeneID" id="110285864"/>
<protein>
    <submittedName>
        <fullName evidence="3">Protein FAM111A</fullName>
    </submittedName>
</protein>
<dbReference type="KEGG" id="mcal:110285864"/>
<dbReference type="GO" id="GO:0000785">
    <property type="term" value="C:chromatin"/>
    <property type="evidence" value="ECO:0007669"/>
    <property type="project" value="TreeGrafter"/>
</dbReference>
<name>A0A6P5P6F3_MUSCR</name>
<organism evidence="2 3">
    <name type="scientific">Mus caroli</name>
    <name type="common">Ryukyu mouse</name>
    <name type="synonym">Ricefield mouse</name>
    <dbReference type="NCBI Taxonomy" id="10089"/>
    <lineage>
        <taxon>Eukaryota</taxon>
        <taxon>Metazoa</taxon>
        <taxon>Chordata</taxon>
        <taxon>Craniata</taxon>
        <taxon>Vertebrata</taxon>
        <taxon>Euteleostomi</taxon>
        <taxon>Mammalia</taxon>
        <taxon>Eutheria</taxon>
        <taxon>Euarchontoglires</taxon>
        <taxon>Glires</taxon>
        <taxon>Rodentia</taxon>
        <taxon>Myomorpha</taxon>
        <taxon>Muroidea</taxon>
        <taxon>Muridae</taxon>
        <taxon>Murinae</taxon>
        <taxon>Mus</taxon>
        <taxon>Mus</taxon>
    </lineage>
</organism>
<dbReference type="SUPFAM" id="SSF50494">
    <property type="entry name" value="Trypsin-like serine proteases"/>
    <property type="match status" value="1"/>
</dbReference>
<sequence length="615" mass="69905">MRCKKRKSQISFNPRKNKKINDYYSQVPKEEQNDPNTPQVKVDSKKMPRDITNTRDQRPLSPKKTRQDQTPPLNKKIIVTLGVNSRKHKNMKYELTCRETSSLYAALNTLSAVREEVESQKGREMLVCGKEGIEGYLNLGMPFCCVPEGSHVVITFCQCKSKTQENKRFFEPQDQASTNYVRFCIHAVGSKRKKILKCGELQKEGNKLCVYGFKGETIRDTLRKDGRFCSFIENDDWKLINDLDTIIENTQPVDELEGKLFQVAAELPKNPRVVSVTQNSGSENRNFHKLEEYIVNEYTTLKEEGEKLRAYIKEKSEKRKKKASLFNVHKEHFGKMTRNSTPVKVVKHLSRVSDSVGFLWWNNNGNAGCATCFVFKELYILTCQHVITNIVGEGIDSSEWASIISQCVKVTFDYEDFPLTEDKFFMVKPWFEISDKDLDYAVLELKENGQEVPAGLYNGIGPVPLSGLIYIIGHPEGEKKSTDGCAVVPQGSRRKKCQENFQAREEAGCCFSTSFIHMYTQRSFQEMLHNSDVVTYDTSFFCGSSGSPVFDSNGSLVAMHAAGIPCTYQVGVSSIIEFGSTMESILANMKQDKHKEWYNTVFGNVQDVEMLSTDS</sequence>
<feature type="compositionally biased region" description="Basic and acidic residues" evidence="1">
    <location>
        <begin position="42"/>
        <end position="58"/>
    </location>
</feature>
<dbReference type="InterPro" id="IPR043504">
    <property type="entry name" value="Peptidase_S1_PA_chymotrypsin"/>
</dbReference>
<evidence type="ECO:0000256" key="1">
    <source>
        <dbReference type="SAM" id="MobiDB-lite"/>
    </source>
</evidence>
<reference evidence="3" key="1">
    <citation type="submission" date="2025-08" db="UniProtKB">
        <authorList>
            <consortium name="RefSeq"/>
        </authorList>
    </citation>
    <scope>IDENTIFICATION</scope>
</reference>
<dbReference type="GO" id="GO:0006260">
    <property type="term" value="P:DNA replication"/>
    <property type="evidence" value="ECO:0007669"/>
    <property type="project" value="TreeGrafter"/>
</dbReference>
<dbReference type="PANTHER" id="PTHR14389">
    <property type="entry name" value="SI:CH1073-475A24.1"/>
    <property type="match status" value="1"/>
</dbReference>
<feature type="region of interest" description="Disordered" evidence="1">
    <location>
        <begin position="1"/>
        <end position="74"/>
    </location>
</feature>
<accession>A0A6P5P6F3</accession>
<evidence type="ECO:0000313" key="2">
    <source>
        <dbReference type="Proteomes" id="UP000515126"/>
    </source>
</evidence>
<dbReference type="GO" id="GO:0005634">
    <property type="term" value="C:nucleus"/>
    <property type="evidence" value="ECO:0007669"/>
    <property type="project" value="TreeGrafter"/>
</dbReference>